<dbReference type="Proteomes" id="UP000825935">
    <property type="component" value="Chromosome 15"/>
</dbReference>
<keyword evidence="2" id="KW-0378">Hydrolase</keyword>
<protein>
    <recommendedName>
        <fullName evidence="1">ADP-ribosyl cyclase/cyclic ADP-ribose hydrolase</fullName>
        <ecNumber evidence="1">3.2.2.6</ecNumber>
    </recommendedName>
</protein>
<dbReference type="PROSITE" id="PS50104">
    <property type="entry name" value="TIR"/>
    <property type="match status" value="2"/>
</dbReference>
<feature type="domain" description="TIR" evidence="5">
    <location>
        <begin position="1"/>
        <end position="147"/>
    </location>
</feature>
<dbReference type="Gene3D" id="3.40.50.10140">
    <property type="entry name" value="Toll/interleukin-1 receptor homology (TIR) domain"/>
    <property type="match status" value="3"/>
</dbReference>
<evidence type="ECO:0000256" key="3">
    <source>
        <dbReference type="ARBA" id="ARBA00023027"/>
    </source>
</evidence>
<feature type="domain" description="TIR" evidence="5">
    <location>
        <begin position="165"/>
        <end position="304"/>
    </location>
</feature>
<gene>
    <name evidence="6" type="ORF">KP509_15G040300</name>
</gene>
<name>A0A8T2T2M4_CERRI</name>
<dbReference type="PANTHER" id="PTHR32009:SF39">
    <property type="entry name" value="TIR DOMAIN-CONTAINING PROTEIN"/>
    <property type="match status" value="1"/>
</dbReference>
<dbReference type="OrthoDB" id="1052735at2759"/>
<evidence type="ECO:0000259" key="5">
    <source>
        <dbReference type="PROSITE" id="PS50104"/>
    </source>
</evidence>
<keyword evidence="7" id="KW-1185">Reference proteome</keyword>
<dbReference type="EMBL" id="CM035420">
    <property type="protein sequence ID" value="KAH7404735.1"/>
    <property type="molecule type" value="Genomic_DNA"/>
</dbReference>
<evidence type="ECO:0000256" key="1">
    <source>
        <dbReference type="ARBA" id="ARBA00011982"/>
    </source>
</evidence>
<dbReference type="EC" id="3.2.2.6" evidence="1"/>
<dbReference type="AlphaFoldDB" id="A0A8T2T2M4"/>
<evidence type="ECO:0000313" key="6">
    <source>
        <dbReference type="EMBL" id="KAH7404735.1"/>
    </source>
</evidence>
<dbReference type="SUPFAM" id="SSF52200">
    <property type="entry name" value="Toll/Interleukin receptor TIR domain"/>
    <property type="match status" value="2"/>
</dbReference>
<accession>A0A8T2T2M4</accession>
<keyword evidence="3" id="KW-0520">NAD</keyword>
<evidence type="ECO:0000256" key="2">
    <source>
        <dbReference type="ARBA" id="ARBA00022801"/>
    </source>
</evidence>
<dbReference type="SMART" id="SM00255">
    <property type="entry name" value="TIR"/>
    <property type="match status" value="1"/>
</dbReference>
<evidence type="ECO:0000313" key="7">
    <source>
        <dbReference type="Proteomes" id="UP000825935"/>
    </source>
</evidence>
<proteinExistence type="predicted"/>
<sequence>MLRLNGIKSFVDYEMTEGTQINPAIEDAIKNSYVHIVILSPDFENSKWCREEVFQIMSMQSSAGTCHRPRKLIPIFCDMERSMLRERAVRLSYNVNRSSPEERKRWGEAVESLCNFNGFEYNSNVTLQWEKLSEIVVEVEDFLKGVDSRSSILPEQGHQGRNPAQDYEVFLCYIGSDTKHNMVSVLRGMLHWEGITCFNDYDINDESTEIKPHIEDAIQKSKVYVIFLSPKFASSKLCLEEVYQIMNTQNSPGTSNTVRSVIPVFYDVTPSDVRHKKSSYDLCRVSESTVHDIKRWSKSLSNLSLLKGFEFESKTIFYDVTPSDVRHQKSSYDLCRVSESTVHDIKRWSKSLSNLSLLKGFEFESKTMFQWDWLEKIVKAVKTCLKEPISKNLYGRQLDEVQKVLESKISEDVSLIGIHGPNKSQFCWCYSSLHTWLGTLEIWC</sequence>
<dbReference type="Pfam" id="PF01582">
    <property type="entry name" value="TIR"/>
    <property type="match status" value="2"/>
</dbReference>
<dbReference type="InterPro" id="IPR000157">
    <property type="entry name" value="TIR_dom"/>
</dbReference>
<organism evidence="6 7">
    <name type="scientific">Ceratopteris richardii</name>
    <name type="common">Triangle waterfern</name>
    <dbReference type="NCBI Taxonomy" id="49495"/>
    <lineage>
        <taxon>Eukaryota</taxon>
        <taxon>Viridiplantae</taxon>
        <taxon>Streptophyta</taxon>
        <taxon>Embryophyta</taxon>
        <taxon>Tracheophyta</taxon>
        <taxon>Polypodiopsida</taxon>
        <taxon>Polypodiidae</taxon>
        <taxon>Polypodiales</taxon>
        <taxon>Pteridineae</taxon>
        <taxon>Pteridaceae</taxon>
        <taxon>Parkerioideae</taxon>
        <taxon>Ceratopteris</taxon>
    </lineage>
</organism>
<reference evidence="6" key="1">
    <citation type="submission" date="2021-08" db="EMBL/GenBank/DDBJ databases">
        <title>WGS assembly of Ceratopteris richardii.</title>
        <authorList>
            <person name="Marchant D.B."/>
            <person name="Chen G."/>
            <person name="Jenkins J."/>
            <person name="Shu S."/>
            <person name="Leebens-Mack J."/>
            <person name="Grimwood J."/>
            <person name="Schmutz J."/>
            <person name="Soltis P."/>
            <person name="Soltis D."/>
            <person name="Chen Z.-H."/>
        </authorList>
    </citation>
    <scope>NUCLEOTIDE SEQUENCE</scope>
    <source>
        <strain evidence="6">Whitten #5841</strain>
        <tissue evidence="6">Leaf</tissue>
    </source>
</reference>
<dbReference type="GO" id="GO:0061809">
    <property type="term" value="F:NAD+ nucleosidase activity, cyclic ADP-ribose generating"/>
    <property type="evidence" value="ECO:0007669"/>
    <property type="project" value="UniProtKB-EC"/>
</dbReference>
<evidence type="ECO:0000256" key="4">
    <source>
        <dbReference type="ARBA" id="ARBA00047304"/>
    </source>
</evidence>
<dbReference type="GO" id="GO:0007165">
    <property type="term" value="P:signal transduction"/>
    <property type="evidence" value="ECO:0007669"/>
    <property type="project" value="InterPro"/>
</dbReference>
<comment type="catalytic activity">
    <reaction evidence="4">
        <text>NAD(+) + H2O = ADP-D-ribose + nicotinamide + H(+)</text>
        <dbReference type="Rhea" id="RHEA:16301"/>
        <dbReference type="ChEBI" id="CHEBI:15377"/>
        <dbReference type="ChEBI" id="CHEBI:15378"/>
        <dbReference type="ChEBI" id="CHEBI:17154"/>
        <dbReference type="ChEBI" id="CHEBI:57540"/>
        <dbReference type="ChEBI" id="CHEBI:57967"/>
        <dbReference type="EC" id="3.2.2.6"/>
    </reaction>
    <physiologicalReaction direction="left-to-right" evidence="4">
        <dbReference type="Rhea" id="RHEA:16302"/>
    </physiologicalReaction>
</comment>
<dbReference type="PANTHER" id="PTHR32009">
    <property type="entry name" value="TMV RESISTANCE PROTEIN N-LIKE"/>
    <property type="match status" value="1"/>
</dbReference>
<comment type="caution">
    <text evidence="6">The sequence shown here is derived from an EMBL/GenBank/DDBJ whole genome shotgun (WGS) entry which is preliminary data.</text>
</comment>
<dbReference type="InterPro" id="IPR035897">
    <property type="entry name" value="Toll_tir_struct_dom_sf"/>
</dbReference>